<dbReference type="GeneID" id="102384615"/>
<accession>A0A3Q0HBK9</accession>
<dbReference type="CTD" id="7267"/>
<dbReference type="RefSeq" id="XP_025067838.1">
    <property type="nucleotide sequence ID" value="XM_025212053.1"/>
</dbReference>
<dbReference type="STRING" id="38654.A0A3Q0HBK9"/>
<dbReference type="PANTHER" id="PTHR17550:SF4">
    <property type="entry name" value="E3 UBIQUITIN-PROTEIN LIGASE TTC3"/>
    <property type="match status" value="1"/>
</dbReference>
<comment type="catalytic activity">
    <reaction evidence="1">
        <text>S-ubiquitinyl-[E2 ubiquitin-conjugating enzyme]-L-cysteine + [acceptor protein]-L-lysine = [E2 ubiquitin-conjugating enzyme]-L-cysteine + N(6)-ubiquitinyl-[acceptor protein]-L-lysine.</text>
        <dbReference type="EC" id="2.3.2.27"/>
    </reaction>
</comment>
<dbReference type="FunCoup" id="A0A3Q0HBK9">
    <property type="interactions" value="358"/>
</dbReference>
<dbReference type="Proteomes" id="UP000189705">
    <property type="component" value="Unplaced"/>
</dbReference>
<dbReference type="Pfam" id="PF24905">
    <property type="entry name" value="TTC3_9th"/>
    <property type="match status" value="1"/>
</dbReference>
<dbReference type="InterPro" id="IPR001841">
    <property type="entry name" value="Znf_RING"/>
</dbReference>
<dbReference type="SMART" id="SM00028">
    <property type="entry name" value="TPR"/>
    <property type="match status" value="4"/>
</dbReference>
<dbReference type="Pfam" id="PF24525">
    <property type="entry name" value="TTC3"/>
    <property type="match status" value="1"/>
</dbReference>
<evidence type="ECO:0000256" key="12">
    <source>
        <dbReference type="SAM" id="MobiDB-lite"/>
    </source>
</evidence>
<dbReference type="FunFam" id="1.25.40.10:FF:000143">
    <property type="entry name" value="E3 ubiquitin-protein ligase TTC3 isoform X2"/>
    <property type="match status" value="1"/>
</dbReference>
<name>A0A3Q0HBK9_ALLSI</name>
<keyword evidence="9" id="KW-0862">Zinc</keyword>
<dbReference type="CDD" id="cd16481">
    <property type="entry name" value="RING-H2_TTC3"/>
    <property type="match status" value="1"/>
</dbReference>
<keyword evidence="8 10" id="KW-0863">Zinc-finger</keyword>
<dbReference type="Pfam" id="PF24812">
    <property type="entry name" value="WHD_TTC3"/>
    <property type="match status" value="1"/>
</dbReference>
<evidence type="ECO:0000256" key="9">
    <source>
        <dbReference type="ARBA" id="ARBA00022833"/>
    </source>
</evidence>
<dbReference type="UniPathway" id="UPA00143"/>
<feature type="region of interest" description="Disordered" evidence="12">
    <location>
        <begin position="1883"/>
        <end position="1926"/>
    </location>
</feature>
<dbReference type="EC" id="2.3.2.27" evidence="4"/>
<dbReference type="GO" id="GO:0016567">
    <property type="term" value="P:protein ubiquitination"/>
    <property type="evidence" value="ECO:0007669"/>
    <property type="project" value="UniProtKB-UniPathway"/>
</dbReference>
<dbReference type="InterPro" id="IPR056872">
    <property type="entry name" value="TTC3/DZIP3-like_helical"/>
</dbReference>
<protein>
    <recommendedName>
        <fullName evidence="4">RING-type E3 ubiquitin transferase</fullName>
        <ecNumber evidence="4">2.3.2.27</ecNumber>
    </recommendedName>
</protein>
<comment type="subcellular location">
    <subcellularLocation>
        <location evidence="2">Cytoplasm</location>
    </subcellularLocation>
</comment>
<evidence type="ECO:0000313" key="14">
    <source>
        <dbReference type="Proteomes" id="UP000189705"/>
    </source>
</evidence>
<dbReference type="InterPro" id="IPR011990">
    <property type="entry name" value="TPR-like_helical_dom_sf"/>
</dbReference>
<comment type="pathway">
    <text evidence="3">Protein modification; protein ubiquitination.</text>
</comment>
<evidence type="ECO:0000256" key="10">
    <source>
        <dbReference type="PROSITE-ProRule" id="PRU00175"/>
    </source>
</evidence>
<evidence type="ECO:0000313" key="15">
    <source>
        <dbReference type="RefSeq" id="XP_025067838.1"/>
    </source>
</evidence>
<keyword evidence="14" id="KW-1185">Reference proteome</keyword>
<evidence type="ECO:0000256" key="7">
    <source>
        <dbReference type="ARBA" id="ARBA00022723"/>
    </source>
</evidence>
<evidence type="ECO:0000256" key="3">
    <source>
        <dbReference type="ARBA" id="ARBA00004906"/>
    </source>
</evidence>
<evidence type="ECO:0000256" key="5">
    <source>
        <dbReference type="ARBA" id="ARBA00022490"/>
    </source>
</evidence>
<feature type="compositionally biased region" description="Basic and acidic residues" evidence="12">
    <location>
        <begin position="368"/>
        <end position="406"/>
    </location>
</feature>
<dbReference type="Gene3D" id="3.30.40.10">
    <property type="entry name" value="Zinc/RING finger domain, C3HC4 (zinc finger)"/>
    <property type="match status" value="1"/>
</dbReference>
<evidence type="ECO:0000259" key="13">
    <source>
        <dbReference type="PROSITE" id="PS50089"/>
    </source>
</evidence>
<dbReference type="InParanoid" id="A0A3Q0HBK9"/>
<dbReference type="SUPFAM" id="SSF57850">
    <property type="entry name" value="RING/U-box"/>
    <property type="match status" value="1"/>
</dbReference>
<organism evidence="14 15">
    <name type="scientific">Alligator sinensis</name>
    <name type="common">Chinese alligator</name>
    <dbReference type="NCBI Taxonomy" id="38654"/>
    <lineage>
        <taxon>Eukaryota</taxon>
        <taxon>Metazoa</taxon>
        <taxon>Chordata</taxon>
        <taxon>Craniata</taxon>
        <taxon>Vertebrata</taxon>
        <taxon>Euteleostomi</taxon>
        <taxon>Archelosauria</taxon>
        <taxon>Archosauria</taxon>
        <taxon>Crocodylia</taxon>
        <taxon>Alligatoridae</taxon>
        <taxon>Alligatorinae</taxon>
        <taxon>Alligator</taxon>
    </lineage>
</organism>
<dbReference type="SUPFAM" id="SSF48452">
    <property type="entry name" value="TPR-like"/>
    <property type="match status" value="2"/>
</dbReference>
<keyword evidence="5" id="KW-0963">Cytoplasm</keyword>
<feature type="coiled-coil region" evidence="11">
    <location>
        <begin position="1447"/>
        <end position="1531"/>
    </location>
</feature>
<dbReference type="InterPro" id="IPR013083">
    <property type="entry name" value="Znf_RING/FYVE/PHD"/>
</dbReference>
<dbReference type="PROSITE" id="PS50089">
    <property type="entry name" value="ZF_RING_2"/>
    <property type="match status" value="1"/>
</dbReference>
<dbReference type="Pfam" id="PF13639">
    <property type="entry name" value="zf-RING_2"/>
    <property type="match status" value="1"/>
</dbReference>
<dbReference type="PANTHER" id="PTHR17550">
    <property type="entry name" value="E3 UBIQUITIN-PROTEIN LIGASE TTC3"/>
    <property type="match status" value="1"/>
</dbReference>
<feature type="compositionally biased region" description="Polar residues" evidence="12">
    <location>
        <begin position="407"/>
        <end position="416"/>
    </location>
</feature>
<sequence length="2019" mass="230395">MEKSLPDSEFAGIAFYGGCIKPCCQLARDKFRKRSSNKLKLKTGVDPCTVWCSKPVEVLREYCDVVKKYIFWPLLFRIDHMLSDWFVADNHLEYSGSHLCELSLKRLWHIEVLEDIVDLAKKVVNDPFFINGILRIGTRIENKVFDVGDALDWVKYTGEFSVLEKLKKLGDYCWPPLEVFFAECKNHITRVALEDCNLVEEFEAQSCENCKKESEFMKKRGNSEFSQRNWHYAIIFYTKAIEYCPENHLLYSNRALCFLLTGEYKRALGDGKRAIILKPTWPKGHYRFCDALSLLGEHEQAMVANERAQELCKNSPEGLKDLIQQNTKLRKKIEENKGGKQSKHKPKKPHFERKDSGCSKPNLFTSQDPKEMHKEKRTTQSDSKDQSCNLKRDIKVSTDTLSKENNSELPSGQNHQNKGKPKNKTSDSEKAREHLNLKIDSKNIQDKFCSAVRQVDPTMLPEMLKSLVCDGYKALMDQRCRSAEQAFSQLMNILDPSELKKLNLAVIDYVVIIYGHATALLGIGQPEELAKAEDEFNKIIEQYQKERFNCLAHYGIGKVYFRQNRFSDALDQFLKSQTMVNRKIVPGVLTWPTTSVVIQETRPEMLQLMLKDYIEECKFPPAPDAVCRYQECSGHSKIQIYFTDPDFKGFIRLTCCQQCKVEFHIGCWKKLKTTVYNDRNDKDFLQELCFTPDCSGLISKIVIFSSSGLVKCEFEEKITKTKDPPKTSIKQKCSSCRKLKIKQDKKLRRKYVKEETLNSVKERVEENQKENSESKRDHKGHVPECLFAGDRVLQYIIQNAEQIKTGVCDTSKLLSELLSWWIISKEDYAACSINSSLSNEVMEQFISNLIQEKNRVKTRIFIHVLSEFEEVDPKLHEWAKHLNNFGLKAAEKFFSSFGHLVEKLDLSFITGLWNEKYGRKLGCVVTSTEDEEILDCFHEASLEEARCVIWLLEDNREKFPSLHHALDVFFDIMDDPCVIIKKQENEDISTNGIKVKNKNKKKKSKESKQTILVLSGGVGALTHEEDAIFAEENTFSVGSAPTETTAFQAMVTPHLSTTQYVSFMNPYEPFIIPEYLRDQVEEFEDLHDSISDSDDYQRFLDNNPDPTCESLYDYFSQILEEHGPMEIDDKLLVGEYEHFPEEARKIVENAGGLKPFLLRSAHFVLMDNCIGLMKHAILLKENADILAESKEDTRNEEENCIAWPNIQGNSSKSKLQLNPAAKEFKPVSYINKPYMPVPTDDTLASYETQECSAIGHSSHISYSSVHSLPNESTDTIEEAVSFSDVLLPSVIPNNRSILLTDSSVYQNETMLPILSQLPSVPNVASQPSYIYADYEAHLDIDETATSDRRCSSGILIPNLMQTYQDTRYVVENLDFEFCGNNLDGVNNTSEAKYDISAIKKKIENKNSSVVKNHPHTRMIAVQVQRELADREANTMPFHPFETQQGDILRMAKEHQVLQKQLKEAKEKYEQLQCRSTEETSVLNEQLKKKVEENKISKRELDWFHQDLETEVKKWQQEKKENQERLKAIKSAAKKQADTNETYLRNIEEEDKQYKVILEEFLEISNKLANEKVKLEELIKKSKDQYQECAKRTVTAEVSVLENWKTAEVCKLCSIVANAEANLKWLKVISSSSVSPSPQLKSQIDEWETFHSDVKKEIEKVETQYEERIRMVKNGAVLNDLSKVQIADLQPPPSVSVLQGWPPINDPAIVLCSSTPVHPNLLPPFSNPKDQSPVHSAPREQSRSKTAHKSSNYSTNNGSVKILSETLGRSCSDQVLVAQPSEISGHAAQNTQLSHQNDPALAQLDSTRGSNKKAVPKAFDNIISHLMTIFPHYTRFDLTNFIKEVRIKKGNTLSGLSQDEILSSVTELILDHQMKKKVLISAGRTEKSASSASSGQTQKLSKPAEGSVSSPSKARPAYKTAKTKMSCPLQPAEHPWRLVGETSKSTWKKSRDSSASEEDPCIICHEDLSKEAVCVLKCGHSFHRECIEPWLKTQRTCPTCRVHVLSSEEFPELPGKNRNA</sequence>
<dbReference type="SMART" id="SM00184">
    <property type="entry name" value="RING"/>
    <property type="match status" value="1"/>
</dbReference>
<dbReference type="GO" id="GO:0061630">
    <property type="term" value="F:ubiquitin protein ligase activity"/>
    <property type="evidence" value="ECO:0007669"/>
    <property type="project" value="UniProtKB-EC"/>
</dbReference>
<feature type="region of interest" description="Disordered" evidence="12">
    <location>
        <begin position="1720"/>
        <end position="1757"/>
    </location>
</feature>
<feature type="region of interest" description="Disordered" evidence="12">
    <location>
        <begin position="333"/>
        <end position="431"/>
    </location>
</feature>
<evidence type="ECO:0000256" key="2">
    <source>
        <dbReference type="ARBA" id="ARBA00004496"/>
    </source>
</evidence>
<feature type="coiled-coil region" evidence="11">
    <location>
        <begin position="1557"/>
        <end position="1591"/>
    </location>
</feature>
<feature type="compositionally biased region" description="Polar residues" evidence="12">
    <location>
        <begin position="1748"/>
        <end position="1757"/>
    </location>
</feature>
<dbReference type="Pfam" id="PF19179">
    <property type="entry name" value="TTC3_DZIP3_dom"/>
    <property type="match status" value="1"/>
</dbReference>
<reference evidence="15" key="1">
    <citation type="submission" date="2025-08" db="UniProtKB">
        <authorList>
            <consortium name="RefSeq"/>
        </authorList>
    </citation>
    <scope>IDENTIFICATION</scope>
</reference>
<dbReference type="InterPro" id="IPR056870">
    <property type="entry name" value="TTC3/DZIP3/RBM44-like_helical"/>
</dbReference>
<evidence type="ECO:0000256" key="4">
    <source>
        <dbReference type="ARBA" id="ARBA00012483"/>
    </source>
</evidence>
<dbReference type="GO" id="GO:0008270">
    <property type="term" value="F:zinc ion binding"/>
    <property type="evidence" value="ECO:0007669"/>
    <property type="project" value="UniProtKB-KW"/>
</dbReference>
<proteinExistence type="predicted"/>
<feature type="compositionally biased region" description="Polar residues" evidence="12">
    <location>
        <begin position="1887"/>
        <end position="1899"/>
    </location>
</feature>
<evidence type="ECO:0000256" key="8">
    <source>
        <dbReference type="ARBA" id="ARBA00022771"/>
    </source>
</evidence>
<feature type="domain" description="RING-type" evidence="13">
    <location>
        <begin position="1960"/>
        <end position="2000"/>
    </location>
</feature>
<keyword evidence="7" id="KW-0479">Metal-binding</keyword>
<gene>
    <name evidence="15" type="primary">TTC3</name>
</gene>
<dbReference type="Gene3D" id="1.25.40.10">
    <property type="entry name" value="Tetratricopeptide repeat domain"/>
    <property type="match status" value="2"/>
</dbReference>
<dbReference type="InterPro" id="IPR043866">
    <property type="entry name" value="TTC3/DZIP3_dom"/>
</dbReference>
<feature type="compositionally biased region" description="Basic residues" evidence="12">
    <location>
        <begin position="340"/>
        <end position="351"/>
    </location>
</feature>
<evidence type="ECO:0000256" key="11">
    <source>
        <dbReference type="SAM" id="Coils"/>
    </source>
</evidence>
<dbReference type="GO" id="GO:0005737">
    <property type="term" value="C:cytoplasm"/>
    <property type="evidence" value="ECO:0007669"/>
    <property type="project" value="UniProtKB-SubCell"/>
</dbReference>
<dbReference type="InterPro" id="IPR056871">
    <property type="entry name" value="WH_TTC3"/>
</dbReference>
<dbReference type="Gene3D" id="1.10.533.10">
    <property type="entry name" value="Death Domain, Fas"/>
    <property type="match status" value="1"/>
</dbReference>
<keyword evidence="6" id="KW-0808">Transferase</keyword>
<keyword evidence="11" id="KW-0175">Coiled coil</keyword>
<evidence type="ECO:0000256" key="1">
    <source>
        <dbReference type="ARBA" id="ARBA00000900"/>
    </source>
</evidence>
<evidence type="ECO:0000256" key="6">
    <source>
        <dbReference type="ARBA" id="ARBA00022679"/>
    </source>
</evidence>
<dbReference type="InterPro" id="IPR019734">
    <property type="entry name" value="TPR_rpt"/>
</dbReference>
<dbReference type="InterPro" id="IPR011029">
    <property type="entry name" value="DEATH-like_dom_sf"/>
</dbReference>